<reference evidence="1 2" key="1">
    <citation type="journal article" date="2008" name="Nature">
        <title>The genome of Laccaria bicolor provides insights into mycorrhizal symbiosis.</title>
        <authorList>
            <person name="Martin F."/>
            <person name="Aerts A."/>
            <person name="Ahren D."/>
            <person name="Brun A."/>
            <person name="Danchin E.G.J."/>
            <person name="Duchaussoy F."/>
            <person name="Gibon J."/>
            <person name="Kohler A."/>
            <person name="Lindquist E."/>
            <person name="Pereda V."/>
            <person name="Salamov A."/>
            <person name="Shapiro H.J."/>
            <person name="Wuyts J."/>
            <person name="Blaudez D."/>
            <person name="Buee M."/>
            <person name="Brokstein P."/>
            <person name="Canbaeck B."/>
            <person name="Cohen D."/>
            <person name="Courty P.E."/>
            <person name="Coutinho P.M."/>
            <person name="Delaruelle C."/>
            <person name="Detter J.C."/>
            <person name="Deveau A."/>
            <person name="DiFazio S."/>
            <person name="Duplessis S."/>
            <person name="Fraissinet-Tachet L."/>
            <person name="Lucic E."/>
            <person name="Frey-Klett P."/>
            <person name="Fourrey C."/>
            <person name="Feussner I."/>
            <person name="Gay G."/>
            <person name="Grimwood J."/>
            <person name="Hoegger P.J."/>
            <person name="Jain P."/>
            <person name="Kilaru S."/>
            <person name="Labbe J."/>
            <person name="Lin Y.C."/>
            <person name="Legue V."/>
            <person name="Le Tacon F."/>
            <person name="Marmeisse R."/>
            <person name="Melayah D."/>
            <person name="Montanini B."/>
            <person name="Muratet M."/>
            <person name="Nehls U."/>
            <person name="Niculita-Hirzel H."/>
            <person name="Oudot-Le Secq M.P."/>
            <person name="Peter M."/>
            <person name="Quesneville H."/>
            <person name="Rajashekar B."/>
            <person name="Reich M."/>
            <person name="Rouhier N."/>
            <person name="Schmutz J."/>
            <person name="Yin T."/>
            <person name="Chalot M."/>
            <person name="Henrissat B."/>
            <person name="Kuees U."/>
            <person name="Lucas S."/>
            <person name="Van de Peer Y."/>
            <person name="Podila G.K."/>
            <person name="Polle A."/>
            <person name="Pukkila P.J."/>
            <person name="Richardson P.M."/>
            <person name="Rouze P."/>
            <person name="Sanders I.R."/>
            <person name="Stajich J.E."/>
            <person name="Tunlid A."/>
            <person name="Tuskan G."/>
            <person name="Grigoriev I.V."/>
        </authorList>
    </citation>
    <scope>NUCLEOTIDE SEQUENCE [LARGE SCALE GENOMIC DNA]</scope>
    <source>
        <strain evidence="2">S238N-H82 / ATCC MYA-4686</strain>
    </source>
</reference>
<accession>B0E3Z1</accession>
<dbReference type="EMBL" id="DS547286">
    <property type="protein sequence ID" value="EDQ98439.1"/>
    <property type="molecule type" value="Genomic_DNA"/>
</dbReference>
<keyword evidence="2" id="KW-1185">Reference proteome</keyword>
<proteinExistence type="predicted"/>
<dbReference type="Proteomes" id="UP000001194">
    <property type="component" value="Unassembled WGS sequence"/>
</dbReference>
<dbReference type="InParanoid" id="B0E3Z1"/>
<evidence type="ECO:0000313" key="2">
    <source>
        <dbReference type="Proteomes" id="UP000001194"/>
    </source>
</evidence>
<dbReference type="RefSeq" id="XP_001890909.1">
    <property type="nucleotide sequence ID" value="XM_001890874.1"/>
</dbReference>
<name>B0E3Z1_LACBS</name>
<organism evidence="2">
    <name type="scientific">Laccaria bicolor (strain S238N-H82 / ATCC MYA-4686)</name>
    <name type="common">Bicoloured deceiver</name>
    <name type="synonym">Laccaria laccata var. bicolor</name>
    <dbReference type="NCBI Taxonomy" id="486041"/>
    <lineage>
        <taxon>Eukaryota</taxon>
        <taxon>Fungi</taxon>
        <taxon>Dikarya</taxon>
        <taxon>Basidiomycota</taxon>
        <taxon>Agaricomycotina</taxon>
        <taxon>Agaricomycetes</taxon>
        <taxon>Agaricomycetidae</taxon>
        <taxon>Agaricales</taxon>
        <taxon>Agaricineae</taxon>
        <taxon>Hydnangiaceae</taxon>
        <taxon>Laccaria</taxon>
    </lineage>
</organism>
<protein>
    <submittedName>
        <fullName evidence="1">Predicted protein</fullName>
    </submittedName>
</protein>
<sequence length="210" mass="23989">MANIHDNMGHLAWVGLALEEEDMVATLNIEDMLIHMTLVGTMDKATKACLVMAFRGWHMGLWKVAMTQTDSQKRFLVDFASSYLYFRAKADLYLFFGIWSLLGVQAKVDLYFFNISVFPLNSQIMANIHDNMGHLAWVGLALEEEDMVATLNIEDMLIHMTLVGTMDKATKACLVMAFRGWHMGLWKVAMTQTDSQKIEYVEDSRLSSFW</sequence>
<dbReference type="AlphaFoldDB" id="B0E3Z1"/>
<dbReference type="GeneID" id="6086564"/>
<dbReference type="KEGG" id="lbc:LACBIDRAFT_335962"/>
<dbReference type="HOGENOM" id="CLU_1310337_0_0_1"/>
<gene>
    <name evidence="1" type="ORF">LACBIDRAFT_335962</name>
</gene>
<evidence type="ECO:0000313" key="1">
    <source>
        <dbReference type="EMBL" id="EDQ98439.1"/>
    </source>
</evidence>